<evidence type="ECO:0000313" key="1">
    <source>
        <dbReference type="EMBL" id="TMS56772.1"/>
    </source>
</evidence>
<protein>
    <submittedName>
        <fullName evidence="1">Hydroxymethylbilane synthase</fullName>
        <ecNumber evidence="1">2.5.1.61</ecNumber>
    </submittedName>
</protein>
<name>A0ACD3SKI9_9BURK</name>
<keyword evidence="2" id="KW-1185">Reference proteome</keyword>
<dbReference type="EC" id="2.5.1.61" evidence="1"/>
<comment type="caution">
    <text evidence="1">The sequence shown here is derived from an EMBL/GenBank/DDBJ whole genome shotgun (WGS) entry which is preliminary data.</text>
</comment>
<reference evidence="1" key="1">
    <citation type="submission" date="2019-05" db="EMBL/GenBank/DDBJ databases">
        <title>Revised genome assembly of Burkholderiaceae (previously Ralstonia) sp. PBA.</title>
        <authorList>
            <person name="Gan H.M."/>
        </authorList>
    </citation>
    <scope>NUCLEOTIDE SEQUENCE</scope>
    <source>
        <strain evidence="1">PBA</strain>
    </source>
</reference>
<dbReference type="EMBL" id="AKCV02000026">
    <property type="protein sequence ID" value="TMS56772.1"/>
    <property type="molecule type" value="Genomic_DNA"/>
</dbReference>
<organism evidence="1 2">
    <name type="scientific">Imbroritus primus</name>
    <dbReference type="NCBI Taxonomy" id="3058603"/>
    <lineage>
        <taxon>Bacteria</taxon>
        <taxon>Pseudomonadati</taxon>
        <taxon>Pseudomonadota</taxon>
        <taxon>Betaproteobacteria</taxon>
        <taxon>Burkholderiales</taxon>
        <taxon>Burkholderiaceae</taxon>
        <taxon>Imbroritus</taxon>
    </lineage>
</organism>
<evidence type="ECO:0000313" key="2">
    <source>
        <dbReference type="Proteomes" id="UP000004277"/>
    </source>
</evidence>
<sequence length="341" mass="35876">MLPFTHASGPIFQLSSLHSSTVTPAPAKLVIASRESRLALWQAEHVRAALQQYYPACDVSILGMTTRGDQILDRSLSKVGGKGLFVKELEVALEEGRADLAVHSLKDVPMDLPAGFALAGIMEREDPRDAFVSNDYASLADLPAGAVVGTSSLRREASLRARYPHLQVAPLRGNLDTRLGKLDRGEYAAIILAAAGLRRLGLGARIRALIDVDDSLPAAGQGALGIEICSARDDVRACLAPLLHQPTALAVSAERAVSRVLGGSCQVPLAAYGEWRDGVLSLRAFVSSIDGVRRLEAAAEGPVTDAVTAEQMGRAVAADLLRQGADVILAELTSSSAPPAP</sequence>
<gene>
    <name evidence="1" type="primary">hemC</name>
    <name evidence="1" type="ORF">MW7_017010</name>
</gene>
<keyword evidence="1" id="KW-0808">Transferase</keyword>
<accession>A0ACD3SKI9</accession>
<proteinExistence type="predicted"/>
<dbReference type="Proteomes" id="UP000004277">
    <property type="component" value="Unassembled WGS sequence"/>
</dbReference>